<evidence type="ECO:0000259" key="4">
    <source>
        <dbReference type="Pfam" id="PF05175"/>
    </source>
</evidence>
<organism evidence="5 6">
    <name type="scientific">Thalassotalea marina</name>
    <dbReference type="NCBI Taxonomy" id="1673741"/>
    <lineage>
        <taxon>Bacteria</taxon>
        <taxon>Pseudomonadati</taxon>
        <taxon>Pseudomonadota</taxon>
        <taxon>Gammaproteobacteria</taxon>
        <taxon>Alteromonadales</taxon>
        <taxon>Colwelliaceae</taxon>
        <taxon>Thalassotalea</taxon>
    </lineage>
</organism>
<reference evidence="5" key="1">
    <citation type="journal article" date="2014" name="Int. J. Syst. Evol. Microbiol.">
        <title>Complete genome sequence of Corynebacterium casei LMG S-19264T (=DSM 44701T), isolated from a smear-ripened cheese.</title>
        <authorList>
            <consortium name="US DOE Joint Genome Institute (JGI-PGF)"/>
            <person name="Walter F."/>
            <person name="Albersmeier A."/>
            <person name="Kalinowski J."/>
            <person name="Ruckert C."/>
        </authorList>
    </citation>
    <scope>NUCLEOTIDE SEQUENCE</scope>
    <source>
        <strain evidence="5">KCTC 42731</strain>
    </source>
</reference>
<dbReference type="RefSeq" id="WP_189774683.1">
    <property type="nucleotide sequence ID" value="NZ_BNCK01000014.1"/>
</dbReference>
<feature type="domain" description="Methyltransferase small" evidence="4">
    <location>
        <begin position="67"/>
        <end position="153"/>
    </location>
</feature>
<evidence type="ECO:0000256" key="2">
    <source>
        <dbReference type="ARBA" id="ARBA00022679"/>
    </source>
</evidence>
<keyword evidence="3" id="KW-0949">S-adenosyl-L-methionine</keyword>
<sequence>MSRISTRNRQLHDKALELCNSDILNHSEREFVLDHFHEAAAHNTGVSGAFFTPLALAQEFSAYCPFPNRKHIRILDLCAGIGALSYAFARTFSWGTSVTCELVCVEQNPDYVSVGKKVVPEATWVQLDVTDIDSLLALGQFDYVISNPPFGAVSTFSSAKRICYTGNNAAYNVLEIATLMAPSGCFILPQQLSGFKFSGVDYFQSNVTEQVNKFVDETGIILEPTCFSGCNAHAVNWKSKVPLVEFVAADFAEEKVTQRLIYLTAQELNQRAY</sequence>
<dbReference type="Pfam" id="PF05175">
    <property type="entry name" value="MTS"/>
    <property type="match status" value="1"/>
</dbReference>
<evidence type="ECO:0000256" key="1">
    <source>
        <dbReference type="ARBA" id="ARBA00022603"/>
    </source>
</evidence>
<name>A0A919BSM6_9GAMM</name>
<keyword evidence="6" id="KW-1185">Reference proteome</keyword>
<keyword evidence="2" id="KW-0808">Transferase</keyword>
<dbReference type="GO" id="GO:0008757">
    <property type="term" value="F:S-adenosylmethionine-dependent methyltransferase activity"/>
    <property type="evidence" value="ECO:0007669"/>
    <property type="project" value="UniProtKB-ARBA"/>
</dbReference>
<dbReference type="Proteomes" id="UP000623842">
    <property type="component" value="Unassembled WGS sequence"/>
</dbReference>
<dbReference type="InterPro" id="IPR002052">
    <property type="entry name" value="DNA_methylase_N6_adenine_CS"/>
</dbReference>
<dbReference type="SUPFAM" id="SSF53335">
    <property type="entry name" value="S-adenosyl-L-methionine-dependent methyltransferases"/>
    <property type="match status" value="1"/>
</dbReference>
<evidence type="ECO:0000256" key="3">
    <source>
        <dbReference type="ARBA" id="ARBA00022691"/>
    </source>
</evidence>
<accession>A0A919BSM6</accession>
<keyword evidence="1" id="KW-0489">Methyltransferase</keyword>
<dbReference type="InterPro" id="IPR007848">
    <property type="entry name" value="Small_mtfrase_dom"/>
</dbReference>
<dbReference type="InterPro" id="IPR029063">
    <property type="entry name" value="SAM-dependent_MTases_sf"/>
</dbReference>
<dbReference type="GO" id="GO:0003676">
    <property type="term" value="F:nucleic acid binding"/>
    <property type="evidence" value="ECO:0007669"/>
    <property type="project" value="InterPro"/>
</dbReference>
<dbReference type="EMBL" id="BNCK01000014">
    <property type="protein sequence ID" value="GHG07179.1"/>
    <property type="molecule type" value="Genomic_DNA"/>
</dbReference>
<dbReference type="GO" id="GO:0008170">
    <property type="term" value="F:N-methyltransferase activity"/>
    <property type="evidence" value="ECO:0007669"/>
    <property type="project" value="UniProtKB-ARBA"/>
</dbReference>
<comment type="caution">
    <text evidence="5">The sequence shown here is derived from an EMBL/GenBank/DDBJ whole genome shotgun (WGS) entry which is preliminary data.</text>
</comment>
<protein>
    <recommendedName>
        <fullName evidence="4">Methyltransferase small domain-containing protein</fullName>
    </recommendedName>
</protein>
<proteinExistence type="predicted"/>
<dbReference type="Gene3D" id="3.40.50.150">
    <property type="entry name" value="Vaccinia Virus protein VP39"/>
    <property type="match status" value="1"/>
</dbReference>
<dbReference type="AlphaFoldDB" id="A0A919BSM6"/>
<dbReference type="GO" id="GO:0032259">
    <property type="term" value="P:methylation"/>
    <property type="evidence" value="ECO:0007669"/>
    <property type="project" value="UniProtKB-KW"/>
</dbReference>
<reference evidence="5" key="2">
    <citation type="submission" date="2020-09" db="EMBL/GenBank/DDBJ databases">
        <authorList>
            <person name="Sun Q."/>
            <person name="Kim S."/>
        </authorList>
    </citation>
    <scope>NUCLEOTIDE SEQUENCE</scope>
    <source>
        <strain evidence="5">KCTC 42731</strain>
    </source>
</reference>
<gene>
    <name evidence="5" type="ORF">GCM10017161_41120</name>
</gene>
<dbReference type="PRINTS" id="PR00507">
    <property type="entry name" value="N12N6MTFRASE"/>
</dbReference>
<dbReference type="PROSITE" id="PS00092">
    <property type="entry name" value="N6_MTASE"/>
    <property type="match status" value="1"/>
</dbReference>
<dbReference type="CDD" id="cd02440">
    <property type="entry name" value="AdoMet_MTases"/>
    <property type="match status" value="1"/>
</dbReference>
<evidence type="ECO:0000313" key="5">
    <source>
        <dbReference type="EMBL" id="GHG07179.1"/>
    </source>
</evidence>
<evidence type="ECO:0000313" key="6">
    <source>
        <dbReference type="Proteomes" id="UP000623842"/>
    </source>
</evidence>